<evidence type="ECO:0000313" key="4">
    <source>
        <dbReference type="Proteomes" id="UP000243799"/>
    </source>
</evidence>
<feature type="compositionally biased region" description="Basic and acidic residues" evidence="1">
    <location>
        <begin position="278"/>
        <end position="304"/>
    </location>
</feature>
<keyword evidence="4" id="KW-1185">Reference proteome</keyword>
<feature type="compositionally biased region" description="Basic residues" evidence="1">
    <location>
        <begin position="213"/>
        <end position="228"/>
    </location>
</feature>
<dbReference type="EMBL" id="FOKG01000006">
    <property type="protein sequence ID" value="SFB19659.1"/>
    <property type="molecule type" value="Genomic_DNA"/>
</dbReference>
<accession>A0A1I0Z1Q5</accession>
<evidence type="ECO:0000256" key="2">
    <source>
        <dbReference type="SAM" id="Phobius"/>
    </source>
</evidence>
<sequence length="330" mass="36174">MVLRRKRIRGAPSTLCLLRDRVTKVVPGHPASERHIPPDRRRGNTHSVHAPVIAPVRRRVAVPPHPLTTGTGSGRTRHGDPAAHPGPRDHGAPAVAPAEESASDETRGVVPATRPALPPDRPHAHYPRTLAAECVVRAVLPPVAVPSSGPGLAAARRVLSRGRTNPGTGASHARGQPAYARNGHGLTGRLVEAREATRIRPTAQRLGRPAAPTRRRPQRATHDRNRARHSTVNPLGWLILAVTPPLAYGLFLVFHHRARKRQQQAVQPYSVASIAARMERQPADRPVRWPRADPDSGVVRDDRPTTQLPALRPAPQHRHRRYVQQQRPPK</sequence>
<feature type="region of interest" description="Disordered" evidence="1">
    <location>
        <begin position="59"/>
        <end position="124"/>
    </location>
</feature>
<feature type="region of interest" description="Disordered" evidence="1">
    <location>
        <begin position="278"/>
        <end position="330"/>
    </location>
</feature>
<feature type="region of interest" description="Disordered" evidence="1">
    <location>
        <begin position="27"/>
        <end position="46"/>
    </location>
</feature>
<feature type="compositionally biased region" description="Basic and acidic residues" evidence="1">
    <location>
        <begin position="31"/>
        <end position="42"/>
    </location>
</feature>
<dbReference type="AlphaFoldDB" id="A0A1I0Z1Q5"/>
<keyword evidence="2" id="KW-0472">Membrane</keyword>
<keyword evidence="2" id="KW-0812">Transmembrane</keyword>
<dbReference type="Proteomes" id="UP000243799">
    <property type="component" value="Unassembled WGS sequence"/>
</dbReference>
<evidence type="ECO:0000256" key="1">
    <source>
        <dbReference type="SAM" id="MobiDB-lite"/>
    </source>
</evidence>
<dbReference type="STRING" id="490629.SAMN05216266_10652"/>
<feature type="region of interest" description="Disordered" evidence="1">
    <location>
        <begin position="162"/>
        <end position="228"/>
    </location>
</feature>
<feature type="compositionally biased region" description="Basic and acidic residues" evidence="1">
    <location>
        <begin position="77"/>
        <end position="91"/>
    </location>
</feature>
<keyword evidence="2" id="KW-1133">Transmembrane helix</keyword>
<proteinExistence type="predicted"/>
<evidence type="ECO:0000313" key="3">
    <source>
        <dbReference type="EMBL" id="SFB19659.1"/>
    </source>
</evidence>
<protein>
    <submittedName>
        <fullName evidence="3">Uncharacterized protein</fullName>
    </submittedName>
</protein>
<gene>
    <name evidence="3" type="ORF">SAMN05216266_10652</name>
</gene>
<feature type="transmembrane region" description="Helical" evidence="2">
    <location>
        <begin position="235"/>
        <end position="254"/>
    </location>
</feature>
<reference evidence="4" key="1">
    <citation type="submission" date="2016-10" db="EMBL/GenBank/DDBJ databases">
        <authorList>
            <person name="Varghese N."/>
            <person name="Submissions S."/>
        </authorList>
    </citation>
    <scope>NUCLEOTIDE SEQUENCE [LARGE SCALE GENOMIC DNA]</scope>
    <source>
        <strain evidence="4">CGMCC 4.3568</strain>
    </source>
</reference>
<name>A0A1I0Z1Q5_9PSEU</name>
<organism evidence="3 4">
    <name type="scientific">Amycolatopsis marina</name>
    <dbReference type="NCBI Taxonomy" id="490629"/>
    <lineage>
        <taxon>Bacteria</taxon>
        <taxon>Bacillati</taxon>
        <taxon>Actinomycetota</taxon>
        <taxon>Actinomycetes</taxon>
        <taxon>Pseudonocardiales</taxon>
        <taxon>Pseudonocardiaceae</taxon>
        <taxon>Amycolatopsis</taxon>
    </lineage>
</organism>